<gene>
    <name evidence="1" type="ORF">WJX73_003711</name>
</gene>
<dbReference type="EMBL" id="JALJOQ010000001">
    <property type="protein sequence ID" value="KAK9814973.1"/>
    <property type="molecule type" value="Genomic_DNA"/>
</dbReference>
<dbReference type="Proteomes" id="UP001465755">
    <property type="component" value="Unassembled WGS sequence"/>
</dbReference>
<evidence type="ECO:0000313" key="2">
    <source>
        <dbReference type="Proteomes" id="UP001465755"/>
    </source>
</evidence>
<keyword evidence="2" id="KW-1185">Reference proteome</keyword>
<dbReference type="AlphaFoldDB" id="A0AAW1Q388"/>
<organism evidence="1 2">
    <name type="scientific">Symbiochloris irregularis</name>
    <dbReference type="NCBI Taxonomy" id="706552"/>
    <lineage>
        <taxon>Eukaryota</taxon>
        <taxon>Viridiplantae</taxon>
        <taxon>Chlorophyta</taxon>
        <taxon>core chlorophytes</taxon>
        <taxon>Trebouxiophyceae</taxon>
        <taxon>Trebouxiales</taxon>
        <taxon>Trebouxiaceae</taxon>
        <taxon>Symbiochloris</taxon>
    </lineage>
</organism>
<reference evidence="1 2" key="1">
    <citation type="journal article" date="2024" name="Nat. Commun.">
        <title>Phylogenomics reveals the evolutionary origins of lichenization in chlorophyte algae.</title>
        <authorList>
            <person name="Puginier C."/>
            <person name="Libourel C."/>
            <person name="Otte J."/>
            <person name="Skaloud P."/>
            <person name="Haon M."/>
            <person name="Grisel S."/>
            <person name="Petersen M."/>
            <person name="Berrin J.G."/>
            <person name="Delaux P.M."/>
            <person name="Dal Grande F."/>
            <person name="Keller J."/>
        </authorList>
    </citation>
    <scope>NUCLEOTIDE SEQUENCE [LARGE SCALE GENOMIC DNA]</scope>
    <source>
        <strain evidence="1 2">SAG 2036</strain>
    </source>
</reference>
<accession>A0AAW1Q388</accession>
<sequence>MILYVRTEGPKVLWSPRTSVTKSFCETVNP</sequence>
<protein>
    <submittedName>
        <fullName evidence="1">Uncharacterized protein</fullName>
    </submittedName>
</protein>
<name>A0AAW1Q388_9CHLO</name>
<proteinExistence type="predicted"/>
<evidence type="ECO:0000313" key="1">
    <source>
        <dbReference type="EMBL" id="KAK9814973.1"/>
    </source>
</evidence>
<comment type="caution">
    <text evidence="1">The sequence shown here is derived from an EMBL/GenBank/DDBJ whole genome shotgun (WGS) entry which is preliminary data.</text>
</comment>